<dbReference type="InterPro" id="IPR032675">
    <property type="entry name" value="LRR_dom_sf"/>
</dbReference>
<dbReference type="InterPro" id="IPR006566">
    <property type="entry name" value="FBD"/>
</dbReference>
<dbReference type="SUPFAM" id="SSF81383">
    <property type="entry name" value="F-box domain"/>
    <property type="match status" value="2"/>
</dbReference>
<dbReference type="Pfam" id="PF08387">
    <property type="entry name" value="FBD"/>
    <property type="match status" value="1"/>
</dbReference>
<proteinExistence type="predicted"/>
<dbReference type="Gene3D" id="1.20.1280.50">
    <property type="match status" value="2"/>
</dbReference>
<evidence type="ECO:0000259" key="2">
    <source>
        <dbReference type="PROSITE" id="PS50181"/>
    </source>
</evidence>
<dbReference type="AlphaFoldDB" id="M8CJZ0"/>
<name>M8CJZ0_AEGTA</name>
<evidence type="ECO:0000256" key="1">
    <source>
        <dbReference type="SAM" id="MobiDB-lite"/>
    </source>
</evidence>
<dbReference type="InterPro" id="IPR055411">
    <property type="entry name" value="LRR_FXL15/At3g58940/PEG3-like"/>
</dbReference>
<dbReference type="EnsemblPlants" id="EMT27647">
    <property type="protein sequence ID" value="EMT27647"/>
    <property type="gene ID" value="F775_15400"/>
</dbReference>
<dbReference type="Gene3D" id="3.80.10.10">
    <property type="entry name" value="Ribonuclease Inhibitor"/>
    <property type="match status" value="1"/>
</dbReference>
<evidence type="ECO:0000313" key="3">
    <source>
        <dbReference type="EnsemblPlants" id="EMT27647"/>
    </source>
</evidence>
<feature type="domain" description="F-box" evidence="2">
    <location>
        <begin position="63"/>
        <end position="99"/>
    </location>
</feature>
<dbReference type="SMART" id="SM00256">
    <property type="entry name" value="FBOX"/>
    <property type="match status" value="2"/>
</dbReference>
<reference evidence="3" key="1">
    <citation type="submission" date="2015-06" db="UniProtKB">
        <authorList>
            <consortium name="EnsemblPlants"/>
        </authorList>
    </citation>
    <scope>IDENTIFICATION</scope>
</reference>
<dbReference type="PROSITE" id="PS50181">
    <property type="entry name" value="FBOX"/>
    <property type="match status" value="2"/>
</dbReference>
<accession>M8CJZ0</accession>
<feature type="domain" description="F-box" evidence="2">
    <location>
        <begin position="595"/>
        <end position="631"/>
    </location>
</feature>
<feature type="compositionally biased region" description="Pro residues" evidence="1">
    <location>
        <begin position="1"/>
        <end position="10"/>
    </location>
</feature>
<protein>
    <recommendedName>
        <fullName evidence="2">F-box domain-containing protein</fullName>
    </recommendedName>
</protein>
<dbReference type="PANTHER" id="PTHR34223:SF72">
    <property type="entry name" value="F-BOX DOMAIN-CONTAINING PROTEIN"/>
    <property type="match status" value="1"/>
</dbReference>
<feature type="region of interest" description="Disordered" evidence="1">
    <location>
        <begin position="1"/>
        <end position="27"/>
    </location>
</feature>
<dbReference type="InterPro" id="IPR036047">
    <property type="entry name" value="F-box-like_dom_sf"/>
</dbReference>
<dbReference type="InterPro" id="IPR001810">
    <property type="entry name" value="F-box_dom"/>
</dbReference>
<dbReference type="Pfam" id="PF00646">
    <property type="entry name" value="F-box"/>
    <property type="match status" value="2"/>
</dbReference>
<organism evidence="3">
    <name type="scientific">Aegilops tauschii</name>
    <name type="common">Tausch's goatgrass</name>
    <name type="synonym">Aegilops squarrosa</name>
    <dbReference type="NCBI Taxonomy" id="37682"/>
    <lineage>
        <taxon>Eukaryota</taxon>
        <taxon>Viridiplantae</taxon>
        <taxon>Streptophyta</taxon>
        <taxon>Embryophyta</taxon>
        <taxon>Tracheophyta</taxon>
        <taxon>Spermatophyta</taxon>
        <taxon>Magnoliopsida</taxon>
        <taxon>Liliopsida</taxon>
        <taxon>Poales</taxon>
        <taxon>Poaceae</taxon>
        <taxon>BOP clade</taxon>
        <taxon>Pooideae</taxon>
        <taxon>Triticodae</taxon>
        <taxon>Triticeae</taxon>
        <taxon>Triticinae</taxon>
        <taxon>Aegilops</taxon>
    </lineage>
</organism>
<dbReference type="InterPro" id="IPR053197">
    <property type="entry name" value="F-box_SCFL_complex_component"/>
</dbReference>
<dbReference type="InterPro" id="IPR053781">
    <property type="entry name" value="F-box_AtFBL13-like"/>
</dbReference>
<sequence>MDTRVPPVPMDPAAAAKSRRDRHDPEEMEGLFSRMLSRTRNVLPDPPVSVDGRLFALLPHDSVDSISRLPDVLLGNIVSRLPVKEAARTAVLSRRWRGVWRSTPLVLVDSHILPEDAGTAVARADARRITSAVSRILAAHPGPFRCVHLTSCYMEEFNGLLRRWLQILADKGIEELILVNRPMPLGCLLHSTFFLPSTFLGMTTLTCLYLGLWKFPDTASVKRATFFPNLRELGLCTVLMESKDLDFILDRSPVLETLCVESNIFKLGLRLVSQSIRCVKIILSFFEEIAVVDTPCLERLILSGGWTKDGVCTKVKIGHAPKLHSLGYLDSENHVLEFGNTVIKAGTKVSPSTMVPSVRILALDVRCGVRSYAKMIPTVLRCFPNVETLHIMVKPLSGETGQPSGKHNLEFWNESGTIKCICSCIKLLVFHDFRGDRSELAFLKFFFKSVLVLEEALIVMANGSFTSMEDMLSKVKPLGSMKRASSDSTITINPQGAWTCTVFSFSMIRLTLVSANMISLSVEVSATVFNDANDLSFCAEMVVEIISVGKPLRRTLCCDSANAGDAEVKKPPSSMAPSQQTCLEACIHLQSMRGRDLTGSLPDEVLQHVLSFLPSREAVQTSVLSRRWRHLWKSTPSVRVSGRGDGFRLFVNSLLRHRNDASPLRTFEIDDLVKAPQPSTNFFFDDDVVPETDPHPDVDLWIRHALSTCRATSLTALFDEEGLLPWRPRPPFSFTSSHLTTMHLEFVELADGLLDFSPCPALLRLSLSGCRLDGDAIVSPSLERLSIIRCDIPIGRNTAGRTATMRISTPNLRHLEISDSCDGEQTPPSLDSMPLLTTASIRFTGSTRIYPTNGDASLLLHGLSEATTLELTASTPDGKAILQGDLRWCPTFTELKTLILNEWCLYDDVTALACLLRHTPALESLQLDFKSSDTLQEKIKGSCIILKELFPTLENLKAVKIRRHCSYSDTKNHEILKLFRDLGIPRCKVKYALNFEAVDAAMEGKNARGGQEDGRMHLGSDCITEAGIDASRGSKRCRIERSLL</sequence>
<dbReference type="Pfam" id="PF24758">
    <property type="entry name" value="LRR_At5g56370"/>
    <property type="match status" value="1"/>
</dbReference>
<dbReference type="CDD" id="cd22160">
    <property type="entry name" value="F-box_AtFBL13-like"/>
    <property type="match status" value="2"/>
</dbReference>
<dbReference type="ExpressionAtlas" id="M8CJZ0">
    <property type="expression patterns" value="baseline"/>
</dbReference>
<dbReference type="PANTHER" id="PTHR34223">
    <property type="entry name" value="OS11G0201299 PROTEIN"/>
    <property type="match status" value="1"/>
</dbReference>
<dbReference type="SUPFAM" id="SSF52047">
    <property type="entry name" value="RNI-like"/>
    <property type="match status" value="2"/>
</dbReference>